<evidence type="ECO:0000256" key="1">
    <source>
        <dbReference type="ARBA" id="ARBA00001933"/>
    </source>
</evidence>
<dbReference type="InterPro" id="IPR049315">
    <property type="entry name" value="GDC-P_N"/>
</dbReference>
<evidence type="ECO:0000313" key="13">
    <source>
        <dbReference type="Proteomes" id="UP000319516"/>
    </source>
</evidence>
<feature type="domain" description="Glycine dehydrogenase C-terminal" evidence="11">
    <location>
        <begin position="801"/>
        <end position="919"/>
    </location>
</feature>
<dbReference type="HAMAP" id="MF_00711">
    <property type="entry name" value="GcvP"/>
    <property type="match status" value="1"/>
</dbReference>
<dbReference type="PANTHER" id="PTHR11773:SF1">
    <property type="entry name" value="GLYCINE DEHYDROGENASE (DECARBOXYLATING), MITOCHONDRIAL"/>
    <property type="match status" value="1"/>
</dbReference>
<evidence type="ECO:0000256" key="6">
    <source>
        <dbReference type="ARBA" id="ARBA00023002"/>
    </source>
</evidence>
<evidence type="ECO:0000256" key="8">
    <source>
        <dbReference type="HAMAP-Rule" id="MF_00711"/>
    </source>
</evidence>
<evidence type="ECO:0000256" key="9">
    <source>
        <dbReference type="PIRSR" id="PIRSR603437-50"/>
    </source>
</evidence>
<dbReference type="InterPro" id="IPR015422">
    <property type="entry name" value="PyrdxlP-dep_Trfase_small"/>
</dbReference>
<dbReference type="CDD" id="cd00613">
    <property type="entry name" value="GDC-P"/>
    <property type="match status" value="2"/>
</dbReference>
<evidence type="ECO:0000256" key="5">
    <source>
        <dbReference type="ARBA" id="ARBA00022898"/>
    </source>
</evidence>
<comment type="cofactor">
    <cofactor evidence="1 8 9">
        <name>pyridoxal 5'-phosphate</name>
        <dbReference type="ChEBI" id="CHEBI:597326"/>
    </cofactor>
</comment>
<dbReference type="AlphaFoldDB" id="A0A542YT60"/>
<dbReference type="GO" id="GO:0019464">
    <property type="term" value="P:glycine decarboxylation via glycine cleavage system"/>
    <property type="evidence" value="ECO:0007669"/>
    <property type="project" value="UniProtKB-UniRule"/>
</dbReference>
<dbReference type="InterPro" id="IPR049316">
    <property type="entry name" value="GDC-P_C"/>
</dbReference>
<dbReference type="EC" id="1.4.4.2" evidence="8"/>
<dbReference type="FunFam" id="3.40.640.10:FF:000007">
    <property type="entry name" value="glycine dehydrogenase (Decarboxylating), mitochondrial"/>
    <property type="match status" value="1"/>
</dbReference>
<accession>A0A542YT60</accession>
<dbReference type="Pfam" id="PF21478">
    <property type="entry name" value="GcvP2_C"/>
    <property type="match status" value="1"/>
</dbReference>
<evidence type="ECO:0000256" key="2">
    <source>
        <dbReference type="ARBA" id="ARBA00003788"/>
    </source>
</evidence>
<comment type="catalytic activity">
    <reaction evidence="7 8">
        <text>N(6)-[(R)-lipoyl]-L-lysyl-[glycine-cleavage complex H protein] + glycine + H(+) = N(6)-[(R)-S(8)-aminomethyldihydrolipoyl]-L-lysyl-[glycine-cleavage complex H protein] + CO2</text>
        <dbReference type="Rhea" id="RHEA:24304"/>
        <dbReference type="Rhea" id="RHEA-COMP:10494"/>
        <dbReference type="Rhea" id="RHEA-COMP:10495"/>
        <dbReference type="ChEBI" id="CHEBI:15378"/>
        <dbReference type="ChEBI" id="CHEBI:16526"/>
        <dbReference type="ChEBI" id="CHEBI:57305"/>
        <dbReference type="ChEBI" id="CHEBI:83099"/>
        <dbReference type="ChEBI" id="CHEBI:83143"/>
        <dbReference type="EC" id="1.4.4.2"/>
    </reaction>
</comment>
<dbReference type="InterPro" id="IPR015424">
    <property type="entry name" value="PyrdxlP-dep_Trfase"/>
</dbReference>
<dbReference type="PANTHER" id="PTHR11773">
    <property type="entry name" value="GLYCINE DEHYDROGENASE, DECARBOXYLATING"/>
    <property type="match status" value="1"/>
</dbReference>
<sequence length="977" mass="104147">MNPHQLDTAASSDVVTDDAGPLPAGALAEFVARHIGPREDDIASMLALLGHESLDALMDAAVPTAIRTDRPLDLLPAPSEQAVLDELQAYADRNTVHASMIGLGYYGTHTPGVILRKVLENPAWYTAYTPYQPEISQGRLEALINFQTVVSDLTGLPTAGASLLDEATAVAEAMTVMRRSSKVAADAVLLADEHLLPQSLAVLNTRARPLGLTVVTTDLTGVTDADSLAEASGGKAVFGAVVQYPGADGEIRDWTALTNAVHEGGGLVAAAADLLALNLLASPGSWGADVAVGTSQRLGVPMGFGGPHAGYMSVRSGLERTLPGRLVGVSKDTEGRPAYRLALQTREQHIRREKATSNICTAQVLLAVIASMYAVYHGPEGLRRIALATHSKAVYLAKALEAAGIEVVTEQYFDTLTVRVPGKAAEVVAAAVQRGVNLWQADEDHVLLSTDELVTLGTLHTVLDAFGADAPSAEASSVQTPAWDEQFLRQDEVLTHPVFHSHHSETAMLRYLRTLSERDFALDRGMIPLGSCTMKLNATTEMESITWPEFAQLHPFAPHDQTEGSRALIAQLADWLCEVTGYDQVSLQPNSGAQGEFAGLLAIRSYHLANGDDQRTICLIPASAHGTNAASAVMAGLKVVVVKTAEGGDIDLEDLRAKVEQHRDHLAAIMVTYPSTHGVFEETITELCDLVHEAGGQVYVDGANLNAMMGLAKPGQFGGDVSHLNLHKTFCIPHGGGGPGVGPVAVRSHLAPHLPNHPLDPLAGPETGVGPISAAPYGSADILQISWAYIRLMGGAGLTRSTQVAILSANYIAARLAEHYPILYAGENGLVAHECILDLRELTKTTGVTVDDVAKRLIDFGFHAPTMSFPVAGTLMVEPTESEDLGELDRFCDAMIAIRKEIDEAAGDVENSALRHAPHTARSLTEEWTYPYSRAHAVYPEGVDPQRKYWPPVRRIDGAYGDRNLICSCPPPGAFED</sequence>
<dbReference type="Proteomes" id="UP000319516">
    <property type="component" value="Unassembled WGS sequence"/>
</dbReference>
<dbReference type="InterPro" id="IPR020581">
    <property type="entry name" value="GDC_P"/>
</dbReference>
<dbReference type="GO" id="GO:0005829">
    <property type="term" value="C:cytosol"/>
    <property type="evidence" value="ECO:0007669"/>
    <property type="project" value="TreeGrafter"/>
</dbReference>
<dbReference type="GO" id="GO:0016594">
    <property type="term" value="F:glycine binding"/>
    <property type="evidence" value="ECO:0007669"/>
    <property type="project" value="TreeGrafter"/>
</dbReference>
<evidence type="ECO:0000259" key="11">
    <source>
        <dbReference type="Pfam" id="PF21478"/>
    </source>
</evidence>
<organism evidence="12 13">
    <name type="scientific">Ornithinicoccus hortensis</name>
    <dbReference type="NCBI Taxonomy" id="82346"/>
    <lineage>
        <taxon>Bacteria</taxon>
        <taxon>Bacillati</taxon>
        <taxon>Actinomycetota</taxon>
        <taxon>Actinomycetes</taxon>
        <taxon>Micrococcales</taxon>
        <taxon>Intrasporangiaceae</taxon>
        <taxon>Ornithinicoccus</taxon>
    </lineage>
</organism>
<dbReference type="SUPFAM" id="SSF53383">
    <property type="entry name" value="PLP-dependent transferases"/>
    <property type="match status" value="2"/>
</dbReference>
<comment type="function">
    <text evidence="2 8">The glycine cleavage system catalyzes the degradation of glycine. The P protein binds the alpha-amino group of glycine through its pyridoxal phosphate cofactor; CO(2) is released and the remaining methylamine moiety is then transferred to the lipoamide cofactor of the H protein.</text>
</comment>
<keyword evidence="5 8" id="KW-0663">Pyridoxal phosphate</keyword>
<dbReference type="GO" id="GO:0030170">
    <property type="term" value="F:pyridoxal phosphate binding"/>
    <property type="evidence" value="ECO:0007669"/>
    <property type="project" value="TreeGrafter"/>
</dbReference>
<evidence type="ECO:0000256" key="3">
    <source>
        <dbReference type="ARBA" id="ARBA00010756"/>
    </source>
</evidence>
<feature type="modified residue" description="N6-(pyridoxal phosphate)lysine" evidence="8 9">
    <location>
        <position position="728"/>
    </location>
</feature>
<comment type="similarity">
    <text evidence="3 8">Belongs to the GcvP family.</text>
</comment>
<feature type="domain" description="Glycine cleavage system P-protein N-terminal" evidence="10">
    <location>
        <begin position="33"/>
        <end position="466"/>
    </location>
</feature>
<gene>
    <name evidence="8" type="primary">gcvP</name>
    <name evidence="12" type="ORF">FB467_2409</name>
</gene>
<keyword evidence="13" id="KW-1185">Reference proteome</keyword>
<dbReference type="GO" id="GO:0005960">
    <property type="term" value="C:glycine cleavage complex"/>
    <property type="evidence" value="ECO:0007669"/>
    <property type="project" value="TreeGrafter"/>
</dbReference>
<dbReference type="InterPro" id="IPR015421">
    <property type="entry name" value="PyrdxlP-dep_Trfase_major"/>
</dbReference>
<evidence type="ECO:0000256" key="7">
    <source>
        <dbReference type="ARBA" id="ARBA00049026"/>
    </source>
</evidence>
<reference evidence="12 13" key="1">
    <citation type="submission" date="2019-06" db="EMBL/GenBank/DDBJ databases">
        <title>Sequencing the genomes of 1000 actinobacteria strains.</title>
        <authorList>
            <person name="Klenk H.-P."/>
        </authorList>
    </citation>
    <scope>NUCLEOTIDE SEQUENCE [LARGE SCALE GENOMIC DNA]</scope>
    <source>
        <strain evidence="12 13">DSM 12335</strain>
    </source>
</reference>
<dbReference type="FunFam" id="3.40.640.10:FF:000005">
    <property type="entry name" value="Glycine dehydrogenase (decarboxylating), mitochondrial"/>
    <property type="match status" value="1"/>
</dbReference>
<dbReference type="NCBIfam" id="TIGR00461">
    <property type="entry name" value="gcvP"/>
    <property type="match status" value="1"/>
</dbReference>
<dbReference type="OrthoDB" id="9801272at2"/>
<evidence type="ECO:0000259" key="10">
    <source>
        <dbReference type="Pfam" id="PF02347"/>
    </source>
</evidence>
<keyword evidence="6 8" id="KW-0560">Oxidoreductase</keyword>
<dbReference type="InterPro" id="IPR003437">
    <property type="entry name" value="GcvP"/>
</dbReference>
<comment type="subunit">
    <text evidence="4 8">The glycine cleavage system is composed of four proteins: P, T, L and H.</text>
</comment>
<name>A0A542YT60_9MICO</name>
<dbReference type="RefSeq" id="WP_141785294.1">
    <property type="nucleotide sequence ID" value="NZ_BAAAIK010000010.1"/>
</dbReference>
<feature type="domain" description="Glycine cleavage system P-protein N-terminal" evidence="10">
    <location>
        <begin position="501"/>
        <end position="755"/>
    </location>
</feature>
<dbReference type="Gene3D" id="3.40.640.10">
    <property type="entry name" value="Type I PLP-dependent aspartate aminotransferase-like (Major domain)"/>
    <property type="match status" value="2"/>
</dbReference>
<dbReference type="GO" id="GO:0004375">
    <property type="term" value="F:glycine dehydrogenase (decarboxylating) activity"/>
    <property type="evidence" value="ECO:0007669"/>
    <property type="project" value="UniProtKB-EC"/>
</dbReference>
<comment type="caution">
    <text evidence="12">The sequence shown here is derived from an EMBL/GenBank/DDBJ whole genome shotgun (WGS) entry which is preliminary data.</text>
</comment>
<dbReference type="NCBIfam" id="NF003346">
    <property type="entry name" value="PRK04366.1"/>
    <property type="match status" value="1"/>
</dbReference>
<evidence type="ECO:0000256" key="4">
    <source>
        <dbReference type="ARBA" id="ARBA00011690"/>
    </source>
</evidence>
<proteinExistence type="inferred from homology"/>
<dbReference type="EMBL" id="VFOP01000001">
    <property type="protein sequence ID" value="TQL51268.1"/>
    <property type="molecule type" value="Genomic_DNA"/>
</dbReference>
<dbReference type="Gene3D" id="3.90.1150.10">
    <property type="entry name" value="Aspartate Aminotransferase, domain 1"/>
    <property type="match status" value="2"/>
</dbReference>
<dbReference type="Pfam" id="PF02347">
    <property type="entry name" value="GDC-P"/>
    <property type="match status" value="2"/>
</dbReference>
<evidence type="ECO:0000313" key="12">
    <source>
        <dbReference type="EMBL" id="TQL51268.1"/>
    </source>
</evidence>
<protein>
    <recommendedName>
        <fullName evidence="8">Glycine dehydrogenase (decarboxylating)</fullName>
        <ecNumber evidence="8">1.4.4.2</ecNumber>
    </recommendedName>
    <alternativeName>
        <fullName evidence="8">Glycine cleavage system P-protein</fullName>
    </alternativeName>
    <alternativeName>
        <fullName evidence="8">Glycine decarboxylase</fullName>
    </alternativeName>
    <alternativeName>
        <fullName evidence="8">Glycine dehydrogenase (aminomethyl-transferring)</fullName>
    </alternativeName>
</protein>